<proteinExistence type="predicted"/>
<dbReference type="Gene3D" id="3.80.10.10">
    <property type="entry name" value="Ribonuclease Inhibitor"/>
    <property type="match status" value="1"/>
</dbReference>
<reference evidence="1 2" key="1">
    <citation type="journal article" date="2016" name="Mol. Biol. Evol.">
        <title>Comparative Genomics of Early-Diverging Mushroom-Forming Fungi Provides Insights into the Origins of Lignocellulose Decay Capabilities.</title>
        <authorList>
            <person name="Nagy L.G."/>
            <person name="Riley R."/>
            <person name="Tritt A."/>
            <person name="Adam C."/>
            <person name="Daum C."/>
            <person name="Floudas D."/>
            <person name="Sun H."/>
            <person name="Yadav J.S."/>
            <person name="Pangilinan J."/>
            <person name="Larsson K.H."/>
            <person name="Matsuura K."/>
            <person name="Barry K."/>
            <person name="Labutti K."/>
            <person name="Kuo R."/>
            <person name="Ohm R.A."/>
            <person name="Bhattacharya S.S."/>
            <person name="Shirouzu T."/>
            <person name="Yoshinaga Y."/>
            <person name="Martin F.M."/>
            <person name="Grigoriev I.V."/>
            <person name="Hibbett D.S."/>
        </authorList>
    </citation>
    <scope>NUCLEOTIDE SEQUENCE [LARGE SCALE GENOMIC DNA]</scope>
    <source>
        <strain evidence="1 2">HHB10207 ss-3</strain>
    </source>
</reference>
<protein>
    <recommendedName>
        <fullName evidence="3">F-box domain-containing protein</fullName>
    </recommendedName>
</protein>
<organism evidence="1 2">
    <name type="scientific">Sistotremastrum suecicum HHB10207 ss-3</name>
    <dbReference type="NCBI Taxonomy" id="1314776"/>
    <lineage>
        <taxon>Eukaryota</taxon>
        <taxon>Fungi</taxon>
        <taxon>Dikarya</taxon>
        <taxon>Basidiomycota</taxon>
        <taxon>Agaricomycotina</taxon>
        <taxon>Agaricomycetes</taxon>
        <taxon>Sistotremastrales</taxon>
        <taxon>Sistotremastraceae</taxon>
        <taxon>Sistotremastrum</taxon>
    </lineage>
</organism>
<evidence type="ECO:0000313" key="2">
    <source>
        <dbReference type="Proteomes" id="UP000076798"/>
    </source>
</evidence>
<dbReference type="SUPFAM" id="SSF52047">
    <property type="entry name" value="RNI-like"/>
    <property type="match status" value="1"/>
</dbReference>
<dbReference type="Proteomes" id="UP000076798">
    <property type="component" value="Unassembled WGS sequence"/>
</dbReference>
<keyword evidence="2" id="KW-1185">Reference proteome</keyword>
<gene>
    <name evidence="1" type="ORF">SISSUDRAFT_1119241</name>
</gene>
<dbReference type="InterPro" id="IPR032675">
    <property type="entry name" value="LRR_dom_sf"/>
</dbReference>
<dbReference type="OrthoDB" id="2800603at2759"/>
<evidence type="ECO:0000313" key="1">
    <source>
        <dbReference type="EMBL" id="KZT39003.1"/>
    </source>
</evidence>
<accession>A0A166DXP3</accession>
<evidence type="ECO:0008006" key="3">
    <source>
        <dbReference type="Google" id="ProtNLM"/>
    </source>
</evidence>
<name>A0A166DXP3_9AGAM</name>
<sequence length="539" mass="60526">MDTDTFLPPPLESAELFWNTPELLAMTFQHMRRADRARCAGLSKYSSEHALDAIYRDNPPLEHLLALLSPLAAVPRTGQPNRVEWKFTKALRVADWDRFRHYNFRVRSLVKTIESFVLSQESMLDLFTTMPPGVAFLPCLANLCWEEVDPSTMSFVITLFNSKLKEVELTLAEAPIDSRIILEQLSRRAPELESLQFWTMDTEVNDDLAQSGIVEAVRGLPSLRSLELCAPIFSSALLQQLSQTNLRLTRLWFFIYGPDASKMRVDGKEDRSAASFSELRDVSITSSGLTTFFGDYVEGHQLAFLHVEVDDGMTALRGNLSVVATSCSNLKHLSIMHNIPQASAKALSMDMITPLLVLKSLQVLVIDHSKPPNISNQDIQQISASFPELQHFELCVRAHGMPKPISPTLECLIPFAQNCKKLISIGIFMDTSISPPPLRLNEIVFPPNFSTMLVQYSKIIDHISVVDFLLSIFPAHASLTLSPYSPHLRYVSGPMGLNYPGAFRTVDEDSARHLQEWGRASQLLAGLSRARELLNFQRQ</sequence>
<dbReference type="AlphaFoldDB" id="A0A166DXP3"/>
<dbReference type="EMBL" id="KV428053">
    <property type="protein sequence ID" value="KZT39003.1"/>
    <property type="molecule type" value="Genomic_DNA"/>
</dbReference>